<dbReference type="BioCyc" id="PSP1104324:GJSN-397-MONOMER"/>
<gene>
    <name evidence="1" type="ORF">P186_0408</name>
</gene>
<dbReference type="RefSeq" id="WP_014287690.1">
    <property type="nucleotide sequence ID" value="NC_016645.1"/>
</dbReference>
<organism evidence="1 2">
    <name type="scientific">Pyrobaculum ferrireducens</name>
    <dbReference type="NCBI Taxonomy" id="1104324"/>
    <lineage>
        <taxon>Archaea</taxon>
        <taxon>Thermoproteota</taxon>
        <taxon>Thermoprotei</taxon>
        <taxon>Thermoproteales</taxon>
        <taxon>Thermoproteaceae</taxon>
        <taxon>Pyrobaculum</taxon>
    </lineage>
</organism>
<accession>G7VGF1</accession>
<reference evidence="1 2" key="1">
    <citation type="journal article" date="2012" name="J. Bacteriol.">
        <title>Complete genome sequence of strain 1860, a crenarchaeon of the genus pyrobaculum able to grow with various electron acceptors.</title>
        <authorList>
            <person name="Mardanov A.V."/>
            <person name="Gumerov V.M."/>
            <person name="Slobodkina G.B."/>
            <person name="Beletsky A.V."/>
            <person name="Bonch-Osmolovskaya E.A."/>
            <person name="Ravin N.V."/>
            <person name="Skryabin K.G."/>
        </authorList>
    </citation>
    <scope>NUCLEOTIDE SEQUENCE [LARGE SCALE GENOMIC DNA]</scope>
    <source>
        <strain evidence="1 2">1860</strain>
    </source>
</reference>
<proteinExistence type="predicted"/>
<dbReference type="eggNOG" id="arCOG05563">
    <property type="taxonomic scope" value="Archaea"/>
</dbReference>
<name>G7VGF1_9CREN</name>
<keyword evidence="2" id="KW-1185">Reference proteome</keyword>
<dbReference type="GeneID" id="11594673"/>
<sequence length="162" mass="18299">MILLYSEKFLDVDLPQVVPICDVHDPRLIPLVGEDLHCLHNALKKATRGVVLKTAKRLWVGLARELRPDLTIYVWGAAVRGRNIVPIRGAEEYRGYGVYYVKNREGLKLLVGKSVAGLLLDARHFDPHLTELVVKGRVSCGCERCSLVERLLCNPYREVEVL</sequence>
<evidence type="ECO:0000313" key="1">
    <source>
        <dbReference type="EMBL" id="AET31862.1"/>
    </source>
</evidence>
<dbReference type="OrthoDB" id="26816at2157"/>
<dbReference type="HOGENOM" id="CLU_1640033_0_0_2"/>
<dbReference type="EMBL" id="CP003098">
    <property type="protein sequence ID" value="AET31862.1"/>
    <property type="molecule type" value="Genomic_DNA"/>
</dbReference>
<dbReference type="KEGG" id="pyr:P186_0408"/>
<dbReference type="Proteomes" id="UP000005867">
    <property type="component" value="Chromosome"/>
</dbReference>
<dbReference type="AlphaFoldDB" id="G7VGF1"/>
<evidence type="ECO:0000313" key="2">
    <source>
        <dbReference type="Proteomes" id="UP000005867"/>
    </source>
</evidence>
<protein>
    <submittedName>
        <fullName evidence="1">Uncharacterized protein</fullName>
    </submittedName>
</protein>
<dbReference type="STRING" id="1104324.P186_0408"/>